<protein>
    <recommendedName>
        <fullName evidence="4">WxL domain-containing protein</fullName>
    </recommendedName>
</protein>
<dbReference type="PATRIC" id="fig|1423815.3.peg.1275"/>
<dbReference type="EMBL" id="AZFA01000026">
    <property type="protein sequence ID" value="KRL65809.1"/>
    <property type="molecule type" value="Genomic_DNA"/>
</dbReference>
<reference evidence="2 3" key="1">
    <citation type="journal article" date="2015" name="Genome Announc.">
        <title>Expanding the biotechnology potential of lactobacilli through comparative genomics of 213 strains and associated genera.</title>
        <authorList>
            <person name="Sun Z."/>
            <person name="Harris H.M."/>
            <person name="McCann A."/>
            <person name="Guo C."/>
            <person name="Argimon S."/>
            <person name="Zhang W."/>
            <person name="Yang X."/>
            <person name="Jeffery I.B."/>
            <person name="Cooney J.C."/>
            <person name="Kagawa T.F."/>
            <person name="Liu W."/>
            <person name="Song Y."/>
            <person name="Salvetti E."/>
            <person name="Wrobel A."/>
            <person name="Rasinkangas P."/>
            <person name="Parkhill J."/>
            <person name="Rea M.C."/>
            <person name="O'Sullivan O."/>
            <person name="Ritari J."/>
            <person name="Douillard F.P."/>
            <person name="Paul Ross R."/>
            <person name="Yang R."/>
            <person name="Briner A.E."/>
            <person name="Felis G.E."/>
            <person name="de Vos W.M."/>
            <person name="Barrangou R."/>
            <person name="Klaenhammer T.R."/>
            <person name="Caufield P.W."/>
            <person name="Cui Y."/>
            <person name="Zhang H."/>
            <person name="O'Toole P.W."/>
        </authorList>
    </citation>
    <scope>NUCLEOTIDE SEQUENCE [LARGE SCALE GENOMIC DNA]</scope>
    <source>
        <strain evidence="2 3">DSM 14857</strain>
    </source>
</reference>
<evidence type="ECO:0000256" key="1">
    <source>
        <dbReference type="SAM" id="MobiDB-lite"/>
    </source>
</evidence>
<organism evidence="2 3">
    <name type="scientific">Companilactobacillus versmoldensis DSM 14857 = KCTC 3814</name>
    <dbReference type="NCBI Taxonomy" id="1423815"/>
    <lineage>
        <taxon>Bacteria</taxon>
        <taxon>Bacillati</taxon>
        <taxon>Bacillota</taxon>
        <taxon>Bacilli</taxon>
        <taxon>Lactobacillales</taxon>
        <taxon>Lactobacillaceae</taxon>
        <taxon>Companilactobacillus</taxon>
    </lineage>
</organism>
<keyword evidence="3" id="KW-1185">Reference proteome</keyword>
<dbReference type="Proteomes" id="UP000051647">
    <property type="component" value="Unassembled WGS sequence"/>
</dbReference>
<evidence type="ECO:0000313" key="2">
    <source>
        <dbReference type="EMBL" id="KRL65809.1"/>
    </source>
</evidence>
<proteinExistence type="predicted"/>
<name>A0A0R1SA03_9LACO</name>
<gene>
    <name evidence="2" type="ORF">FC27_GL001243</name>
</gene>
<feature type="region of interest" description="Disordered" evidence="1">
    <location>
        <begin position="610"/>
        <end position="652"/>
    </location>
</feature>
<accession>A0A0R1SA03</accession>
<comment type="caution">
    <text evidence="2">The sequence shown here is derived from an EMBL/GenBank/DDBJ whole genome shotgun (WGS) entry which is preliminary data.</text>
</comment>
<sequence>MKMIKSNLYLNLSILMVFKQGGGTLMRPILFVISILTFALVTILPMENQLSQAAIDDTPAVTDIHPEGDPGKVANNTAGIPDKNFSKVNDSAITAKPFATPSETNTIGINGVWLFKAGISYQSPADTYVNLNKHHTLISQIIRNNVLISQTTFNWYRSTDGKNWKPVSIKDSSEGITQGIETTSPAKNRDQSDLTVSSKKEQTVYYQVQAQVYPIDFNPILTSRVFAVHFVDQDIPSTDFSIKTNTDYLISDNHYKDGKFIASIKFDPSYSTDNNYISWSVSDNNLAKIDSNGIFDIKDEAIGKSGSFDIIATLNRNDNKPIQVRKKTIKILHLIDGDTDVIAGQTAHFKLNDSFSDDSSLYWWATTKSKSKSKYLKIEPEGPAPNLNHTAATVKISNISIDDNLSTIGITIFTPKLDNPNGKKPIKQDKNKETPLDMIIAQRVTLHVHEKPVFTTTNKISDIDYSRANETVSKLTDVIPTDHLIHDISLSNSSDFENYSTKPGTFIFPYSPNESIKSVKVGQKDVNYTLDADKHQLEVPNLTVSVKGTTKIEITTQVNSFVTGHFDYDPVLKLSDGTEVKIKQTSATFSSNSIELSELKPIDFGSVLKFGPRTHQRKSPDETSPIVTINDRRRNKAPASLQLESSDIYGPNGEASHMRFNYIDEHHQKSDPMNHSVEVANSSNGKKFPSIVWKKYQGLNLVVPAEGFPDGHYKANLTWCISNSI</sequence>
<evidence type="ECO:0000313" key="3">
    <source>
        <dbReference type="Proteomes" id="UP000051647"/>
    </source>
</evidence>
<dbReference type="AlphaFoldDB" id="A0A0R1SA03"/>
<evidence type="ECO:0008006" key="4">
    <source>
        <dbReference type="Google" id="ProtNLM"/>
    </source>
</evidence>